<dbReference type="GeneID" id="29001267"/>
<dbReference type="EMBL" id="KV440972">
    <property type="protein sequence ID" value="OAD79563.1"/>
    <property type="molecule type" value="Genomic_DNA"/>
</dbReference>
<dbReference type="Proteomes" id="UP000077315">
    <property type="component" value="Unassembled WGS sequence"/>
</dbReference>
<gene>
    <name evidence="1" type="ORF">PHYBLDRAFT_58609</name>
</gene>
<dbReference type="OrthoDB" id="5596236at2759"/>
<keyword evidence="2" id="KW-1185">Reference proteome</keyword>
<evidence type="ECO:0000313" key="2">
    <source>
        <dbReference type="Proteomes" id="UP000077315"/>
    </source>
</evidence>
<evidence type="ECO:0000313" key="1">
    <source>
        <dbReference type="EMBL" id="OAD79563.1"/>
    </source>
</evidence>
<sequence>MFFYGGLTARLDFPIINSLVNYSKFTNLNYLEDLAFYSLSIVCGIDICAATNCRHILNKLRYDETIPVRFTFFLQAGNIVRPREDVSEDFYAKKNLPSSRRITGLKNSKKKTESINLGTWLLLSIFGFPFVLQSKKLKYHPKPILKTTKNLAKLSYKLSFFVIVYYLQNHN</sequence>
<dbReference type="RefSeq" id="XP_018297603.1">
    <property type="nucleotide sequence ID" value="XM_018440361.1"/>
</dbReference>
<accession>A0A162V2S2</accession>
<proteinExistence type="predicted"/>
<dbReference type="InParanoid" id="A0A162V2S2"/>
<reference evidence="2" key="1">
    <citation type="submission" date="2015-06" db="EMBL/GenBank/DDBJ databases">
        <title>Expansion of signal transduction pathways in fungi by whole-genome duplication.</title>
        <authorList>
            <consortium name="DOE Joint Genome Institute"/>
            <person name="Corrochano L.M."/>
            <person name="Kuo A."/>
            <person name="Marcet-Houben M."/>
            <person name="Polaino S."/>
            <person name="Salamov A."/>
            <person name="Villalobos J.M."/>
            <person name="Alvarez M.I."/>
            <person name="Avalos J."/>
            <person name="Benito E.P."/>
            <person name="Benoit I."/>
            <person name="Burger G."/>
            <person name="Camino L.P."/>
            <person name="Canovas D."/>
            <person name="Cerda-Olmedo E."/>
            <person name="Cheng J.-F."/>
            <person name="Dominguez A."/>
            <person name="Elias M."/>
            <person name="Eslava A.P."/>
            <person name="Glaser F."/>
            <person name="Grimwood J."/>
            <person name="Gutierrez G."/>
            <person name="Heitman J."/>
            <person name="Henrissat B."/>
            <person name="Iturriaga E.A."/>
            <person name="Lang B.F."/>
            <person name="Lavin J.L."/>
            <person name="Lee S."/>
            <person name="Li W."/>
            <person name="Lindquist E."/>
            <person name="Lopez-Garcia S."/>
            <person name="Luque E.M."/>
            <person name="Marcos A.T."/>
            <person name="Martin J."/>
            <person name="McCluskey K."/>
            <person name="Medina H.R."/>
            <person name="Miralles-Duran A."/>
            <person name="Miyazaki A."/>
            <person name="Munoz-Torres E."/>
            <person name="Oguiza J.A."/>
            <person name="Ohm R."/>
            <person name="Olmedo M."/>
            <person name="Orejas M."/>
            <person name="Ortiz-Castellanos L."/>
            <person name="Pisabarro A.G."/>
            <person name="Rodriguez-Romero J."/>
            <person name="Ruiz-Herrera J."/>
            <person name="Ruiz-Vazquez R."/>
            <person name="Sanz C."/>
            <person name="Schackwitz W."/>
            <person name="Schmutz J."/>
            <person name="Shahriari M."/>
            <person name="Shelest E."/>
            <person name="Silva-Franco F."/>
            <person name="Soanes D."/>
            <person name="Syed K."/>
            <person name="Tagua V.G."/>
            <person name="Talbot N.J."/>
            <person name="Thon M."/>
            <person name="De vries R.P."/>
            <person name="Wiebenga A."/>
            <person name="Yadav J.S."/>
            <person name="Braun E.L."/>
            <person name="Baker S."/>
            <person name="Garre V."/>
            <person name="Horwitz B."/>
            <person name="Torres-Martinez S."/>
            <person name="Idnurm A."/>
            <person name="Herrera-Estrella A."/>
            <person name="Gabaldon T."/>
            <person name="Grigoriev I.V."/>
        </authorList>
    </citation>
    <scope>NUCLEOTIDE SEQUENCE [LARGE SCALE GENOMIC DNA]</scope>
    <source>
        <strain evidence="2">NRRL 1555(-)</strain>
    </source>
</reference>
<dbReference type="VEuPathDB" id="FungiDB:PHYBLDRAFT_58609"/>
<protein>
    <submittedName>
        <fullName evidence="1">Uncharacterized protein</fullName>
    </submittedName>
</protein>
<organism evidence="1 2">
    <name type="scientific">Phycomyces blakesleeanus (strain ATCC 8743b / DSM 1359 / FGSC 10004 / NBRC 33097 / NRRL 1555)</name>
    <dbReference type="NCBI Taxonomy" id="763407"/>
    <lineage>
        <taxon>Eukaryota</taxon>
        <taxon>Fungi</taxon>
        <taxon>Fungi incertae sedis</taxon>
        <taxon>Mucoromycota</taxon>
        <taxon>Mucoromycotina</taxon>
        <taxon>Mucoromycetes</taxon>
        <taxon>Mucorales</taxon>
        <taxon>Phycomycetaceae</taxon>
        <taxon>Phycomyces</taxon>
    </lineage>
</organism>
<dbReference type="AlphaFoldDB" id="A0A162V2S2"/>
<name>A0A162V2S2_PHYB8</name>